<name>A0A1Q5Q3J3_9ACTO</name>
<sequence>MTRYRTIATLALAGALTLGSCNAANDAANAAQELFDHRVEYVGDASQVISTLDTIGFDDLGTYKVELLTDSEPYGLKVKFDELKGSLQDSAVVTKAMQTLGLVKNLDYIEISSGDKSYRLDKDAASKALGYSVKKLGESKDALEKFLSEKLP</sequence>
<dbReference type="InterPro" id="IPR032250">
    <property type="entry name" value="DUF4825"/>
</dbReference>
<evidence type="ECO:0000259" key="2">
    <source>
        <dbReference type="Pfam" id="PF16107"/>
    </source>
</evidence>
<dbReference type="PROSITE" id="PS51257">
    <property type="entry name" value="PROKAR_LIPOPROTEIN"/>
    <property type="match status" value="1"/>
</dbReference>
<organism evidence="3 4">
    <name type="scientific">Bowdeniella nasicola</name>
    <dbReference type="NCBI Taxonomy" id="208480"/>
    <lineage>
        <taxon>Bacteria</taxon>
        <taxon>Bacillati</taxon>
        <taxon>Actinomycetota</taxon>
        <taxon>Actinomycetes</taxon>
        <taxon>Actinomycetales</taxon>
        <taxon>Actinomycetaceae</taxon>
        <taxon>Bowdeniella</taxon>
    </lineage>
</organism>
<protein>
    <recommendedName>
        <fullName evidence="2">DUF4825 domain-containing protein</fullName>
    </recommendedName>
</protein>
<dbReference type="AlphaFoldDB" id="A0A1Q5Q3J3"/>
<proteinExistence type="predicted"/>
<dbReference type="RefSeq" id="WP_073716284.1">
    <property type="nucleotide sequence ID" value="NZ_MQVR01000021.1"/>
</dbReference>
<dbReference type="Pfam" id="PF16107">
    <property type="entry name" value="DUF4825"/>
    <property type="match status" value="1"/>
</dbReference>
<dbReference type="OrthoDB" id="4864603at2"/>
<accession>A0A1Q5Q3J3</accession>
<feature type="domain" description="DUF4825" evidence="2">
    <location>
        <begin position="34"/>
        <end position="117"/>
    </location>
</feature>
<gene>
    <name evidence="3" type="ORF">BSZ39_05010</name>
</gene>
<evidence type="ECO:0000256" key="1">
    <source>
        <dbReference type="SAM" id="SignalP"/>
    </source>
</evidence>
<keyword evidence="1" id="KW-0732">Signal</keyword>
<dbReference type="EMBL" id="MQVR01000021">
    <property type="protein sequence ID" value="OKL54262.1"/>
    <property type="molecule type" value="Genomic_DNA"/>
</dbReference>
<evidence type="ECO:0000313" key="3">
    <source>
        <dbReference type="EMBL" id="OKL54262.1"/>
    </source>
</evidence>
<dbReference type="Proteomes" id="UP000185628">
    <property type="component" value="Unassembled WGS sequence"/>
</dbReference>
<keyword evidence="4" id="KW-1185">Reference proteome</keyword>
<comment type="caution">
    <text evidence="3">The sequence shown here is derived from an EMBL/GenBank/DDBJ whole genome shotgun (WGS) entry which is preliminary data.</text>
</comment>
<feature type="signal peptide" evidence="1">
    <location>
        <begin position="1"/>
        <end position="23"/>
    </location>
</feature>
<reference evidence="4" key="1">
    <citation type="submission" date="2016-12" db="EMBL/GenBank/DDBJ databases">
        <authorList>
            <person name="Meng X."/>
        </authorList>
    </citation>
    <scope>NUCLEOTIDE SEQUENCE [LARGE SCALE GENOMIC DNA]</scope>
    <source>
        <strain evidence="4">DSM 19116</strain>
    </source>
</reference>
<feature type="chain" id="PRO_5038707603" description="DUF4825 domain-containing protein" evidence="1">
    <location>
        <begin position="24"/>
        <end position="152"/>
    </location>
</feature>
<evidence type="ECO:0000313" key="4">
    <source>
        <dbReference type="Proteomes" id="UP000185628"/>
    </source>
</evidence>